<feature type="region of interest" description="Disordered" evidence="3">
    <location>
        <begin position="162"/>
        <end position="212"/>
    </location>
</feature>
<dbReference type="GO" id="GO:0003723">
    <property type="term" value="F:RNA binding"/>
    <property type="evidence" value="ECO:0007669"/>
    <property type="project" value="UniProtKB-UniRule"/>
</dbReference>
<feature type="domain" description="RRM" evidence="4">
    <location>
        <begin position="1"/>
        <end position="51"/>
    </location>
</feature>
<feature type="compositionally biased region" description="Low complexity" evidence="3">
    <location>
        <begin position="199"/>
        <end position="212"/>
    </location>
</feature>
<dbReference type="EMBL" id="MCGO01000045">
    <property type="protein sequence ID" value="ORY38178.1"/>
    <property type="molecule type" value="Genomic_DNA"/>
</dbReference>
<feature type="region of interest" description="Disordered" evidence="3">
    <location>
        <begin position="53"/>
        <end position="83"/>
    </location>
</feature>
<feature type="compositionally biased region" description="Gly residues" evidence="3">
    <location>
        <begin position="168"/>
        <end position="198"/>
    </location>
</feature>
<dbReference type="STRING" id="329046.A0A1Y2BTT4"/>
<accession>A0A1Y2BTT4</accession>
<dbReference type="SUPFAM" id="SSF54928">
    <property type="entry name" value="RNA-binding domain, RBD"/>
    <property type="match status" value="2"/>
</dbReference>
<sequence>MTLNLYIKIKGKSRGFGFVTMSSPDEAQAAIAAMDNQELDGRTVRVNIAADRNERPAFGGDRAPRGDFGGNRGGRGSFPPKDPSDTLFVGNLTFNATEDSVRNFFGEQGEILSCRLPTDRETGQPKGFAYVQFADIDTAQAALNALNGADFEGRNVRLDFSAPRTDSGFGGRGGRGGFGGNAGGYRSGGYGGNSGGYGNQQSGGYQASNNDG</sequence>
<dbReference type="InterPro" id="IPR035979">
    <property type="entry name" value="RBD_domain_sf"/>
</dbReference>
<dbReference type="SMART" id="SM00360">
    <property type="entry name" value="RRM"/>
    <property type="match status" value="2"/>
</dbReference>
<evidence type="ECO:0000256" key="2">
    <source>
        <dbReference type="PROSITE-ProRule" id="PRU00176"/>
    </source>
</evidence>
<reference evidence="5 6" key="1">
    <citation type="submission" date="2016-07" db="EMBL/GenBank/DDBJ databases">
        <title>Pervasive Adenine N6-methylation of Active Genes in Fungi.</title>
        <authorList>
            <consortium name="DOE Joint Genome Institute"/>
            <person name="Mondo S.J."/>
            <person name="Dannebaum R.O."/>
            <person name="Kuo R.C."/>
            <person name="Labutti K."/>
            <person name="Haridas S."/>
            <person name="Kuo A."/>
            <person name="Salamov A."/>
            <person name="Ahrendt S.R."/>
            <person name="Lipzen A."/>
            <person name="Sullivan W."/>
            <person name="Andreopoulos W.B."/>
            <person name="Clum A."/>
            <person name="Lindquist E."/>
            <person name="Daum C."/>
            <person name="Ramamoorthy G.K."/>
            <person name="Gryganskyi A."/>
            <person name="Culley D."/>
            <person name="Magnuson J.K."/>
            <person name="James T.Y."/>
            <person name="O'Malley M.A."/>
            <person name="Stajich J.E."/>
            <person name="Spatafora J.W."/>
            <person name="Visel A."/>
            <person name="Grigoriev I.V."/>
        </authorList>
    </citation>
    <scope>NUCLEOTIDE SEQUENCE [LARGE SCALE GENOMIC DNA]</scope>
    <source>
        <strain evidence="5 6">JEL800</strain>
    </source>
</reference>
<evidence type="ECO:0000259" key="4">
    <source>
        <dbReference type="PROSITE" id="PS50102"/>
    </source>
</evidence>
<dbReference type="AlphaFoldDB" id="A0A1Y2BTT4"/>
<dbReference type="Pfam" id="PF00076">
    <property type="entry name" value="RRM_1"/>
    <property type="match status" value="2"/>
</dbReference>
<dbReference type="InterPro" id="IPR052462">
    <property type="entry name" value="SLIRP/GR-RBP-like"/>
</dbReference>
<keyword evidence="1 2" id="KW-0694">RNA-binding</keyword>
<keyword evidence="6" id="KW-1185">Reference proteome</keyword>
<feature type="domain" description="RRM" evidence="4">
    <location>
        <begin position="85"/>
        <end position="163"/>
    </location>
</feature>
<dbReference type="InterPro" id="IPR012677">
    <property type="entry name" value="Nucleotide-bd_a/b_plait_sf"/>
</dbReference>
<comment type="caution">
    <text evidence="5">The sequence shown here is derived from an EMBL/GenBank/DDBJ whole genome shotgun (WGS) entry which is preliminary data.</text>
</comment>
<dbReference type="OrthoDB" id="439808at2759"/>
<evidence type="ECO:0000313" key="6">
    <source>
        <dbReference type="Proteomes" id="UP000193642"/>
    </source>
</evidence>
<dbReference type="PANTHER" id="PTHR48027">
    <property type="entry name" value="HETEROGENEOUS NUCLEAR RIBONUCLEOPROTEIN 87F-RELATED"/>
    <property type="match status" value="1"/>
</dbReference>
<evidence type="ECO:0000256" key="1">
    <source>
        <dbReference type="ARBA" id="ARBA00022884"/>
    </source>
</evidence>
<proteinExistence type="predicted"/>
<gene>
    <name evidence="5" type="ORF">BCR33DRAFT_754578</name>
</gene>
<name>A0A1Y2BTT4_9FUNG</name>
<protein>
    <submittedName>
        <fullName evidence="5">RNA-binding domain-containing protein</fullName>
    </submittedName>
</protein>
<organism evidence="5 6">
    <name type="scientific">Rhizoclosmatium globosum</name>
    <dbReference type="NCBI Taxonomy" id="329046"/>
    <lineage>
        <taxon>Eukaryota</taxon>
        <taxon>Fungi</taxon>
        <taxon>Fungi incertae sedis</taxon>
        <taxon>Chytridiomycota</taxon>
        <taxon>Chytridiomycota incertae sedis</taxon>
        <taxon>Chytridiomycetes</taxon>
        <taxon>Chytridiales</taxon>
        <taxon>Chytriomycetaceae</taxon>
        <taxon>Rhizoclosmatium</taxon>
    </lineage>
</organism>
<feature type="compositionally biased region" description="Gly residues" evidence="3">
    <location>
        <begin position="67"/>
        <end position="76"/>
    </location>
</feature>
<dbReference type="PROSITE" id="PS50102">
    <property type="entry name" value="RRM"/>
    <property type="match status" value="2"/>
</dbReference>
<dbReference type="InterPro" id="IPR000504">
    <property type="entry name" value="RRM_dom"/>
</dbReference>
<evidence type="ECO:0000313" key="5">
    <source>
        <dbReference type="EMBL" id="ORY38178.1"/>
    </source>
</evidence>
<dbReference type="Gene3D" id="3.30.70.330">
    <property type="match status" value="2"/>
</dbReference>
<evidence type="ECO:0000256" key="3">
    <source>
        <dbReference type="SAM" id="MobiDB-lite"/>
    </source>
</evidence>
<dbReference type="Proteomes" id="UP000193642">
    <property type="component" value="Unassembled WGS sequence"/>
</dbReference>